<evidence type="ECO:0000313" key="6">
    <source>
        <dbReference type="Proteomes" id="UP000274578"/>
    </source>
</evidence>
<dbReference type="PROSITE" id="PS00101">
    <property type="entry name" value="HEXAPEP_TRANSFERASES"/>
    <property type="match status" value="1"/>
</dbReference>
<dbReference type="GeneID" id="85013572"/>
<proteinExistence type="inferred from homology"/>
<organism evidence="5 6">
    <name type="scientific">Segatella oris</name>
    <dbReference type="NCBI Taxonomy" id="28135"/>
    <lineage>
        <taxon>Bacteria</taxon>
        <taxon>Pseudomonadati</taxon>
        <taxon>Bacteroidota</taxon>
        <taxon>Bacteroidia</taxon>
        <taxon>Bacteroidales</taxon>
        <taxon>Prevotellaceae</taxon>
        <taxon>Segatella</taxon>
    </lineage>
</organism>
<keyword evidence="3" id="KW-0677">Repeat</keyword>
<dbReference type="CDD" id="cd03349">
    <property type="entry name" value="LbH_XAT"/>
    <property type="match status" value="1"/>
</dbReference>
<dbReference type="InterPro" id="IPR001451">
    <property type="entry name" value="Hexapep"/>
</dbReference>
<sequence length="217" mass="24346">MNIFSLRNFFLRKKYRGLSKLGLHCKIHNCSFEGLNSVSDESKLFNCCLGYATYIGRSSELYMTKLGKYCSIADHVFSCVGNHPLHFMSTHPAFYYDTSKQIGYSFHTGSSLYRGTIKYPLGETQYSVVIGNDVWIGSHSLLLGGIRIGDGAVIAAGAVVTHDVPDYAVVGGVPAKIIKYRFDRMTIQRLQDSKWWNLSIEEVKKRFTDFGVKGVSQ</sequence>
<dbReference type="GO" id="GO:0016746">
    <property type="term" value="F:acyltransferase activity"/>
    <property type="evidence" value="ECO:0007669"/>
    <property type="project" value="UniProtKB-KW"/>
</dbReference>
<accession>A0A448L6V8</accession>
<dbReference type="EC" id="2.3.1.-" evidence="5"/>
<dbReference type="RefSeq" id="WP_081620273.1">
    <property type="nucleotide sequence ID" value="NZ_LR134384.1"/>
</dbReference>
<dbReference type="Gene3D" id="2.160.10.10">
    <property type="entry name" value="Hexapeptide repeat proteins"/>
    <property type="match status" value="1"/>
</dbReference>
<keyword evidence="2 5" id="KW-0808">Transferase</keyword>
<evidence type="ECO:0000256" key="1">
    <source>
        <dbReference type="ARBA" id="ARBA00007274"/>
    </source>
</evidence>
<dbReference type="KEGG" id="poc:NCTC13071_01734"/>
<evidence type="ECO:0000256" key="3">
    <source>
        <dbReference type="ARBA" id="ARBA00022737"/>
    </source>
</evidence>
<evidence type="ECO:0000256" key="4">
    <source>
        <dbReference type="ARBA" id="ARBA00023315"/>
    </source>
</evidence>
<dbReference type="PANTHER" id="PTHR43300">
    <property type="entry name" value="ACETYLTRANSFERASE"/>
    <property type="match status" value="1"/>
</dbReference>
<dbReference type="InterPro" id="IPR011004">
    <property type="entry name" value="Trimer_LpxA-like_sf"/>
</dbReference>
<protein>
    <submittedName>
        <fullName evidence="5">Streptogramin A acetyltransferase</fullName>
        <ecNumber evidence="5">2.3.1.-</ecNumber>
    </submittedName>
</protein>
<dbReference type="PANTHER" id="PTHR43300:SF11">
    <property type="entry name" value="ACETYLTRANSFERASE RV3034C-RELATED"/>
    <property type="match status" value="1"/>
</dbReference>
<keyword evidence="4 5" id="KW-0012">Acyltransferase</keyword>
<reference evidence="5 6" key="1">
    <citation type="submission" date="2018-12" db="EMBL/GenBank/DDBJ databases">
        <authorList>
            <consortium name="Pathogen Informatics"/>
        </authorList>
    </citation>
    <scope>NUCLEOTIDE SEQUENCE [LARGE SCALE GENOMIC DNA]</scope>
    <source>
        <strain evidence="5 6">NCTC13071</strain>
    </source>
</reference>
<evidence type="ECO:0000256" key="2">
    <source>
        <dbReference type="ARBA" id="ARBA00022679"/>
    </source>
</evidence>
<dbReference type="SUPFAM" id="SSF51161">
    <property type="entry name" value="Trimeric LpxA-like enzymes"/>
    <property type="match status" value="1"/>
</dbReference>
<dbReference type="InterPro" id="IPR018357">
    <property type="entry name" value="Hexapep_transf_CS"/>
</dbReference>
<dbReference type="InterPro" id="IPR050179">
    <property type="entry name" value="Trans_hexapeptide_repeat"/>
</dbReference>
<dbReference type="EMBL" id="LR134384">
    <property type="protein sequence ID" value="VEH15724.1"/>
    <property type="molecule type" value="Genomic_DNA"/>
</dbReference>
<gene>
    <name evidence="5" type="primary">vatD</name>
    <name evidence="5" type="ORF">NCTC13071_01734</name>
</gene>
<evidence type="ECO:0000313" key="5">
    <source>
        <dbReference type="EMBL" id="VEH15724.1"/>
    </source>
</evidence>
<comment type="similarity">
    <text evidence="1">Belongs to the transferase hexapeptide repeat family.</text>
</comment>
<dbReference type="Proteomes" id="UP000274578">
    <property type="component" value="Chromosome 1"/>
</dbReference>
<dbReference type="AlphaFoldDB" id="A0A448L6V8"/>
<dbReference type="Pfam" id="PF00132">
    <property type="entry name" value="Hexapep"/>
    <property type="match status" value="1"/>
</dbReference>
<name>A0A448L6V8_9BACT</name>